<keyword evidence="1" id="KW-0812">Transmembrane</keyword>
<gene>
    <name evidence="2" type="ORF">HELGO_WM17235</name>
</gene>
<protein>
    <submittedName>
        <fullName evidence="2">Uncharacterized protein</fullName>
    </submittedName>
</protein>
<dbReference type="EMBL" id="CACVAP010000056">
    <property type="protein sequence ID" value="CAA6808701.1"/>
    <property type="molecule type" value="Genomic_DNA"/>
</dbReference>
<name>A0A6S6SSH4_9BACT</name>
<evidence type="ECO:0000313" key="2">
    <source>
        <dbReference type="EMBL" id="CAA6808701.1"/>
    </source>
</evidence>
<dbReference type="AlphaFoldDB" id="A0A6S6SSH4"/>
<feature type="transmembrane region" description="Helical" evidence="1">
    <location>
        <begin position="74"/>
        <end position="99"/>
    </location>
</feature>
<proteinExistence type="predicted"/>
<reference evidence="2" key="1">
    <citation type="submission" date="2020-01" db="EMBL/GenBank/DDBJ databases">
        <authorList>
            <person name="Meier V. D."/>
            <person name="Meier V D."/>
        </authorList>
    </citation>
    <scope>NUCLEOTIDE SEQUENCE</scope>
    <source>
        <strain evidence="2">HLG_WM_MAG_06</strain>
    </source>
</reference>
<keyword evidence="1" id="KW-1133">Transmembrane helix</keyword>
<organism evidence="2">
    <name type="scientific">uncultured Sulfurovum sp</name>
    <dbReference type="NCBI Taxonomy" id="269237"/>
    <lineage>
        <taxon>Bacteria</taxon>
        <taxon>Pseudomonadati</taxon>
        <taxon>Campylobacterota</taxon>
        <taxon>Epsilonproteobacteria</taxon>
        <taxon>Campylobacterales</taxon>
        <taxon>Sulfurovaceae</taxon>
        <taxon>Sulfurovum</taxon>
        <taxon>environmental samples</taxon>
    </lineage>
</organism>
<evidence type="ECO:0000256" key="1">
    <source>
        <dbReference type="SAM" id="Phobius"/>
    </source>
</evidence>
<accession>A0A6S6SSH4</accession>
<feature type="transmembrane region" description="Helical" evidence="1">
    <location>
        <begin position="44"/>
        <end position="62"/>
    </location>
</feature>
<keyword evidence="1" id="KW-0472">Membrane</keyword>
<sequence>MIILKFLFSIILIFHILASYTRFMMPYWGIYSDIKGEKGRISSLISFEIIFIPILLLLAWIIDENQFIFNFKDAFIWLVGGFLFLCIHLRSILFFYGLFKKR</sequence>
<feature type="transmembrane region" description="Helical" evidence="1">
    <location>
        <begin position="6"/>
        <end position="23"/>
    </location>
</feature>